<sequence length="284" mass="30544">MREVQVHDERACMLGEGALWHPERGQLFWFDILAGKLLSRSADGPLEWSFGECVSAAGWVDRDRLLIASETGLSLFDIATGERTGIAAVEADDASTRSNDGRADPFGGFWFGTMGKKAEQGRGAIYRFNKGRVEKLFDAITIPNAICFAPDGRRAYYADTTSGMVYAVKLDREGWPAGEPEVFIDLTLEDISPDGAVTDAEGCLWNAQWGASRVACYAPDGSLKKVVSLPAAHVSCPAFGGADFSTLFVTSALENIPSPRPADGLTYAVRLDVSGRPEPAVLTA</sequence>
<evidence type="ECO:0000256" key="3">
    <source>
        <dbReference type="PIRSR" id="PIRSR605511-2"/>
    </source>
</evidence>
<feature type="binding site" evidence="3">
    <location>
        <position position="194"/>
    </location>
    <ligand>
        <name>a divalent metal cation</name>
        <dbReference type="ChEBI" id="CHEBI:60240"/>
    </ligand>
</feature>
<dbReference type="KEGG" id="abaw:D5400_07065"/>
<organism evidence="5 6">
    <name type="scientific">Georhizobium profundi</name>
    <dbReference type="NCBI Taxonomy" id="2341112"/>
    <lineage>
        <taxon>Bacteria</taxon>
        <taxon>Pseudomonadati</taxon>
        <taxon>Pseudomonadota</taxon>
        <taxon>Alphaproteobacteria</taxon>
        <taxon>Hyphomicrobiales</taxon>
        <taxon>Rhizobiaceae</taxon>
        <taxon>Georhizobium</taxon>
    </lineage>
</organism>
<accession>A0A3Q8XPP2</accession>
<feature type="binding site" evidence="3">
    <location>
        <position position="144"/>
    </location>
    <ligand>
        <name>a divalent metal cation</name>
        <dbReference type="ChEBI" id="CHEBI:60240"/>
    </ligand>
</feature>
<dbReference type="SUPFAM" id="SSF63829">
    <property type="entry name" value="Calcium-dependent phosphotriesterase"/>
    <property type="match status" value="1"/>
</dbReference>
<keyword evidence="6" id="KW-1185">Reference proteome</keyword>
<dbReference type="OrthoDB" id="2633250at2"/>
<protein>
    <submittedName>
        <fullName evidence="5">SMP-30/gluconolactonase/LRE family protein</fullName>
    </submittedName>
</protein>
<dbReference type="AlphaFoldDB" id="A0A3Q8XPP2"/>
<dbReference type="Proteomes" id="UP000268192">
    <property type="component" value="Chromosome"/>
</dbReference>
<dbReference type="InterPro" id="IPR011042">
    <property type="entry name" value="6-blade_b-propeller_TolB-like"/>
</dbReference>
<evidence type="ECO:0000256" key="1">
    <source>
        <dbReference type="ARBA" id="ARBA00008853"/>
    </source>
</evidence>
<feature type="binding site" evidence="3">
    <location>
        <position position="97"/>
    </location>
    <ligand>
        <name>substrate</name>
    </ligand>
</feature>
<dbReference type="InterPro" id="IPR013658">
    <property type="entry name" value="SGL"/>
</dbReference>
<reference evidence="5 6" key="1">
    <citation type="submission" date="2018-09" db="EMBL/GenBank/DDBJ databases">
        <title>Marinorhizobium profundi gen. nov., sp. nov., isolated from a deep-sea sediment sample from the New Britain Trench and proposal of Marinorhizobiaceae fam. nov. in the order Rhizobiales of the class Alphaproteobacteria.</title>
        <authorList>
            <person name="Cao J."/>
        </authorList>
    </citation>
    <scope>NUCLEOTIDE SEQUENCE [LARGE SCALE GENOMIC DNA]</scope>
    <source>
        <strain evidence="5 6">WS11</strain>
    </source>
</reference>
<evidence type="ECO:0000256" key="2">
    <source>
        <dbReference type="PIRSR" id="PIRSR605511-1"/>
    </source>
</evidence>
<dbReference type="GO" id="GO:0004341">
    <property type="term" value="F:gluconolactonase activity"/>
    <property type="evidence" value="ECO:0007669"/>
    <property type="project" value="TreeGrafter"/>
</dbReference>
<comment type="similarity">
    <text evidence="1">Belongs to the SMP-30/CGR1 family.</text>
</comment>
<feature type="domain" description="SMP-30/Gluconolactonase/LRE-like region" evidence="4">
    <location>
        <begin position="14"/>
        <end position="252"/>
    </location>
</feature>
<feature type="active site" description="Proton donor/acceptor" evidence="2">
    <location>
        <position position="194"/>
    </location>
</feature>
<dbReference type="GO" id="GO:0019853">
    <property type="term" value="P:L-ascorbic acid biosynthetic process"/>
    <property type="evidence" value="ECO:0007669"/>
    <property type="project" value="TreeGrafter"/>
</dbReference>
<comment type="cofactor">
    <cofactor evidence="3">
        <name>Zn(2+)</name>
        <dbReference type="ChEBI" id="CHEBI:29105"/>
    </cofactor>
    <text evidence="3">Binds 1 divalent metal cation per subunit.</text>
</comment>
<evidence type="ECO:0000313" key="5">
    <source>
        <dbReference type="EMBL" id="AZN71070.1"/>
    </source>
</evidence>
<keyword evidence="3" id="KW-0862">Zinc</keyword>
<proteinExistence type="inferred from homology"/>
<dbReference type="PANTHER" id="PTHR10907:SF47">
    <property type="entry name" value="REGUCALCIN"/>
    <property type="match status" value="1"/>
</dbReference>
<name>A0A3Q8XPP2_9HYPH</name>
<dbReference type="EMBL" id="CP032509">
    <property type="protein sequence ID" value="AZN71070.1"/>
    <property type="molecule type" value="Genomic_DNA"/>
</dbReference>
<gene>
    <name evidence="5" type="ORF">D5400_07065</name>
</gene>
<evidence type="ECO:0000259" key="4">
    <source>
        <dbReference type="Pfam" id="PF08450"/>
    </source>
</evidence>
<dbReference type="InterPro" id="IPR005511">
    <property type="entry name" value="SMP-30"/>
</dbReference>
<dbReference type="Gene3D" id="2.120.10.30">
    <property type="entry name" value="TolB, C-terminal domain"/>
    <property type="match status" value="1"/>
</dbReference>
<dbReference type="PANTHER" id="PTHR10907">
    <property type="entry name" value="REGUCALCIN"/>
    <property type="match status" value="1"/>
</dbReference>
<feature type="binding site" evidence="3">
    <location>
        <position position="99"/>
    </location>
    <ligand>
        <name>substrate</name>
    </ligand>
</feature>
<keyword evidence="3" id="KW-0479">Metal-binding</keyword>
<dbReference type="Pfam" id="PF08450">
    <property type="entry name" value="SGL"/>
    <property type="match status" value="1"/>
</dbReference>
<evidence type="ECO:0000313" key="6">
    <source>
        <dbReference type="Proteomes" id="UP000268192"/>
    </source>
</evidence>
<dbReference type="GO" id="GO:0005509">
    <property type="term" value="F:calcium ion binding"/>
    <property type="evidence" value="ECO:0007669"/>
    <property type="project" value="TreeGrafter"/>
</dbReference>
<feature type="binding site" evidence="3">
    <location>
        <position position="16"/>
    </location>
    <ligand>
        <name>a divalent metal cation</name>
        <dbReference type="ChEBI" id="CHEBI:60240"/>
    </ligand>
</feature>
<dbReference type="PRINTS" id="PR01790">
    <property type="entry name" value="SMP30FAMILY"/>
</dbReference>